<evidence type="ECO:0000256" key="1">
    <source>
        <dbReference type="ARBA" id="ARBA00005495"/>
    </source>
</evidence>
<dbReference type="PANTHER" id="PTHR28620">
    <property type="entry name" value="CENTROMERE PROTEIN V"/>
    <property type="match status" value="1"/>
</dbReference>
<sequence>MHRMTGGCHCGNIHFEMALPHAPETYNPRACDCDFCHKHGAAYVADPDGSLLIRLQDEHMVTRYRQGAGIADCLVCATCGVLVAIHYQDDQGEGRGFAVVNSRAVDGGVRFGESIPVSPKALTASEKVERWKRLWFQQVAILASA</sequence>
<name>A0A1Y6BQT1_9NEIS</name>
<feature type="domain" description="CENP-V/GFA" evidence="4">
    <location>
        <begin position="4"/>
        <end position="132"/>
    </location>
</feature>
<keyword evidence="2" id="KW-0479">Metal-binding</keyword>
<evidence type="ECO:0000256" key="2">
    <source>
        <dbReference type="ARBA" id="ARBA00022723"/>
    </source>
</evidence>
<comment type="similarity">
    <text evidence="1">Belongs to the Gfa family.</text>
</comment>
<dbReference type="PANTHER" id="PTHR28620:SF1">
    <property type="entry name" value="CENP-V_GFA DOMAIN-CONTAINING PROTEIN"/>
    <property type="match status" value="1"/>
</dbReference>
<keyword evidence="3" id="KW-0862">Zinc</keyword>
<evidence type="ECO:0000259" key="4">
    <source>
        <dbReference type="PROSITE" id="PS51891"/>
    </source>
</evidence>
<gene>
    <name evidence="5" type="ORF">SAMN02745746_01647</name>
</gene>
<dbReference type="GO" id="GO:0016846">
    <property type="term" value="F:carbon-sulfur lyase activity"/>
    <property type="evidence" value="ECO:0007669"/>
    <property type="project" value="InterPro"/>
</dbReference>
<organism evidence="5 6">
    <name type="scientific">Pseudogulbenkiania subflava DSM 22618</name>
    <dbReference type="NCBI Taxonomy" id="1123014"/>
    <lineage>
        <taxon>Bacteria</taxon>
        <taxon>Pseudomonadati</taxon>
        <taxon>Pseudomonadota</taxon>
        <taxon>Betaproteobacteria</taxon>
        <taxon>Neisseriales</taxon>
        <taxon>Chromobacteriaceae</taxon>
        <taxon>Pseudogulbenkiania</taxon>
    </lineage>
</organism>
<dbReference type="STRING" id="1123014.SAMN02745746_01647"/>
<protein>
    <recommendedName>
        <fullName evidence="4">CENP-V/GFA domain-containing protein</fullName>
    </recommendedName>
</protein>
<dbReference type="SUPFAM" id="SSF51316">
    <property type="entry name" value="Mss4-like"/>
    <property type="match status" value="1"/>
</dbReference>
<dbReference type="Pfam" id="PF04828">
    <property type="entry name" value="GFA"/>
    <property type="match status" value="1"/>
</dbReference>
<dbReference type="Proteomes" id="UP000192920">
    <property type="component" value="Unassembled WGS sequence"/>
</dbReference>
<dbReference type="Gene3D" id="2.170.150.70">
    <property type="match status" value="1"/>
</dbReference>
<dbReference type="AlphaFoldDB" id="A0A1Y6BQT1"/>
<evidence type="ECO:0000256" key="3">
    <source>
        <dbReference type="ARBA" id="ARBA00022833"/>
    </source>
</evidence>
<dbReference type="GO" id="GO:0046872">
    <property type="term" value="F:metal ion binding"/>
    <property type="evidence" value="ECO:0007669"/>
    <property type="project" value="UniProtKB-KW"/>
</dbReference>
<reference evidence="6" key="1">
    <citation type="submission" date="2017-04" db="EMBL/GenBank/DDBJ databases">
        <authorList>
            <person name="Varghese N."/>
            <person name="Submissions S."/>
        </authorList>
    </citation>
    <scope>NUCLEOTIDE SEQUENCE [LARGE SCALE GENOMIC DNA]</scope>
    <source>
        <strain evidence="6">DSM 22618</strain>
    </source>
</reference>
<proteinExistence type="inferred from homology"/>
<dbReference type="EMBL" id="FXAG01000007">
    <property type="protein sequence ID" value="SMF16310.1"/>
    <property type="molecule type" value="Genomic_DNA"/>
</dbReference>
<dbReference type="InterPro" id="IPR011057">
    <property type="entry name" value="Mss4-like_sf"/>
</dbReference>
<dbReference type="InterPro" id="IPR006913">
    <property type="entry name" value="CENP-V/GFA"/>
</dbReference>
<accession>A0A1Y6BQT1</accession>
<dbReference type="PROSITE" id="PS51891">
    <property type="entry name" value="CENP_V_GFA"/>
    <property type="match status" value="1"/>
</dbReference>
<evidence type="ECO:0000313" key="5">
    <source>
        <dbReference type="EMBL" id="SMF16310.1"/>
    </source>
</evidence>
<dbReference type="InterPro" id="IPR052355">
    <property type="entry name" value="CENP-V-like"/>
</dbReference>
<dbReference type="RefSeq" id="WP_085276035.1">
    <property type="nucleotide sequence ID" value="NZ_FXAG01000007.1"/>
</dbReference>
<evidence type="ECO:0000313" key="6">
    <source>
        <dbReference type="Proteomes" id="UP000192920"/>
    </source>
</evidence>
<keyword evidence="6" id="KW-1185">Reference proteome</keyword>